<dbReference type="EMBL" id="KN716519">
    <property type="protein sequence ID" value="KJH43883.1"/>
    <property type="molecule type" value="Genomic_DNA"/>
</dbReference>
<dbReference type="InterPro" id="IPR006150">
    <property type="entry name" value="Cys_repeat_1"/>
</dbReference>
<name>A0A0D8XH11_DICVI</name>
<accession>A0A0D8XH11</accession>
<dbReference type="SMART" id="SM00289">
    <property type="entry name" value="WR1"/>
    <property type="match status" value="1"/>
</dbReference>
<gene>
    <name evidence="2" type="ORF">DICVIV_10115</name>
</gene>
<keyword evidence="3" id="KW-1185">Reference proteome</keyword>
<organism evidence="2 3">
    <name type="scientific">Dictyocaulus viviparus</name>
    <name type="common">Bovine lungworm</name>
    <dbReference type="NCBI Taxonomy" id="29172"/>
    <lineage>
        <taxon>Eukaryota</taxon>
        <taxon>Metazoa</taxon>
        <taxon>Ecdysozoa</taxon>
        <taxon>Nematoda</taxon>
        <taxon>Chromadorea</taxon>
        <taxon>Rhabditida</taxon>
        <taxon>Rhabditina</taxon>
        <taxon>Rhabditomorpha</taxon>
        <taxon>Strongyloidea</taxon>
        <taxon>Metastrongylidae</taxon>
        <taxon>Dictyocaulus</taxon>
    </lineage>
</organism>
<evidence type="ECO:0000259" key="1">
    <source>
        <dbReference type="PROSITE" id="PS50279"/>
    </source>
</evidence>
<evidence type="ECO:0000313" key="2">
    <source>
        <dbReference type="EMBL" id="KJH43883.1"/>
    </source>
</evidence>
<dbReference type="PROSITE" id="PS50279">
    <property type="entry name" value="BPTI_KUNITZ_2"/>
    <property type="match status" value="1"/>
</dbReference>
<dbReference type="GO" id="GO:0004867">
    <property type="term" value="F:serine-type endopeptidase inhibitor activity"/>
    <property type="evidence" value="ECO:0007669"/>
    <property type="project" value="InterPro"/>
</dbReference>
<reference evidence="3" key="2">
    <citation type="journal article" date="2016" name="Sci. Rep.">
        <title>Dictyocaulus viviparus genome, variome and transcriptome elucidate lungworm biology and support future intervention.</title>
        <authorList>
            <person name="McNulty S.N."/>
            <person name="Strube C."/>
            <person name="Rosa B.A."/>
            <person name="Martin J.C."/>
            <person name="Tyagi R."/>
            <person name="Choi Y.J."/>
            <person name="Wang Q."/>
            <person name="Hallsworth Pepin K."/>
            <person name="Zhang X."/>
            <person name="Ozersky P."/>
            <person name="Wilson R.K."/>
            <person name="Sternberg P.W."/>
            <person name="Gasser R.B."/>
            <person name="Mitreva M."/>
        </authorList>
    </citation>
    <scope>NUCLEOTIDE SEQUENCE [LARGE SCALE GENOMIC DNA]</scope>
    <source>
        <strain evidence="3">HannoverDv2000</strain>
    </source>
</reference>
<feature type="domain" description="BPTI/Kunitz inhibitor" evidence="1">
    <location>
        <begin position="707"/>
        <end position="762"/>
    </location>
</feature>
<evidence type="ECO:0000313" key="3">
    <source>
        <dbReference type="Proteomes" id="UP000053766"/>
    </source>
</evidence>
<reference evidence="2 3" key="1">
    <citation type="submission" date="2013-11" db="EMBL/GenBank/DDBJ databases">
        <title>Draft genome of the bovine lungworm Dictyocaulus viviparus.</title>
        <authorList>
            <person name="Mitreva M."/>
        </authorList>
    </citation>
    <scope>NUCLEOTIDE SEQUENCE [LARGE SCALE GENOMIC DNA]</scope>
    <source>
        <strain evidence="2 3">HannoverDv2000</strain>
    </source>
</reference>
<proteinExistence type="predicted"/>
<dbReference type="Proteomes" id="UP000053766">
    <property type="component" value="Unassembled WGS sequence"/>
</dbReference>
<dbReference type="OrthoDB" id="5834811at2759"/>
<sequence>MHDVRHDRILEPKNIMCVVSVPLCGSFPMCTNGETPLMEANDAYPCEKGCPKGFFCEMQDSLHTPLMGICCANRTELNLLYGPDNSAHEDPIWDSSELLESSTHRKTSSVIPTEELITSTISIDSSVSTVKAIDMFSIFSNRTFVVTNEEENETSLILKQADHSSIIEPVVTTISDEHFQNQLLKTNSSLTEQVLNALDVFDSKNNQEILEVRAIVEERTVQPEHNHTNARINTNEENDMLSLNEAFSTNEVPTIISSPVNVSLSNTVVESKRAKALIKSSSAVEDQADIISHTFSPVEMTEKHEQRILLTENALVKAGENDEENEEHAKIVNLISESTKEELKTQYDENETIISVNVANEGNLRQSRPIKHNGPLSNETQTYINELEATDVDNITSSDDNQQQIVYSCERQKYEYFCHSGQVITQPAIRWYLNENKQCEYYPWGYCPGMDSLNLIQLEELFNLETPSRRSCSGVDDDKNKSRMRKGLEVVDIAAKFEDVETELTERSFNCTEENCQPDREHESIEKTFDNEAREKSITTLAPKNLISNNKSIYVVQSLNDLKQKTINDISNRTIVIAIGEETFKPQSDRGSSASAPLSSEEILTYDYELKIGIPEKDAVSTDGSIAGYTIPLGSPVLSNTTESSYSIKDLTDQEAALETASKKVENHLNTEGQFYREDVSGKKVFVEASVRNNEIGKANRTEHVICYRSTYRFLCENGMPSQFVYRWAKEDGRCRSFPYGYCLSELNYAHPRTLEECEQYCD</sequence>
<dbReference type="AlphaFoldDB" id="A0A0D8XH11"/>
<protein>
    <submittedName>
        <fullName evidence="2">Kunitz/Bovine pancreatic trypsin inhibitor domain protein</fullName>
    </submittedName>
</protein>
<dbReference type="InterPro" id="IPR002223">
    <property type="entry name" value="Kunitz_BPTI"/>
</dbReference>
<dbReference type="STRING" id="29172.A0A0D8XH11"/>